<dbReference type="GeneID" id="97531365"/>
<sequence>MSAKDVIFDRIRKAGPIPVPEIPRDYRFGTDAAHADVVDEMEEALIDYTAVVKRVGPDGIEAAIDEFLADCQTVVIPEGLPAEWAKAAGKGREVRVDAPALSKTELDHTDAVVTASRVAVANSGTIMLDGQPDQGRRAISLVPDTHVVILEADAIKATLPEAVAVLGENPGRPTTWIAGPSATSDIELVRVDGVHGPRNLRVIIVER</sequence>
<dbReference type="PANTHER" id="PTHR43682">
    <property type="entry name" value="LACTATE UTILIZATION PROTEIN C"/>
    <property type="match status" value="1"/>
</dbReference>
<dbReference type="InterPro" id="IPR024185">
    <property type="entry name" value="FTHF_cligase-like_sf"/>
</dbReference>
<dbReference type="AlphaFoldDB" id="A0A380M9V5"/>
<organism evidence="2 3">
    <name type="scientific">Trueperella pyogenes</name>
    <dbReference type="NCBI Taxonomy" id="1661"/>
    <lineage>
        <taxon>Bacteria</taxon>
        <taxon>Bacillati</taxon>
        <taxon>Actinomycetota</taxon>
        <taxon>Actinomycetes</taxon>
        <taxon>Actinomycetales</taxon>
        <taxon>Actinomycetaceae</taxon>
        <taxon>Trueperella</taxon>
    </lineage>
</organism>
<evidence type="ECO:0000313" key="3">
    <source>
        <dbReference type="Proteomes" id="UP000275951"/>
    </source>
</evidence>
<feature type="domain" description="LUD" evidence="1">
    <location>
        <begin position="105"/>
        <end position="205"/>
    </location>
</feature>
<dbReference type="InterPro" id="IPR037171">
    <property type="entry name" value="NagB/RpiA_transferase-like"/>
</dbReference>
<protein>
    <submittedName>
        <fullName evidence="2">Lactate utilization protein C</fullName>
    </submittedName>
</protein>
<dbReference type="Pfam" id="PF02589">
    <property type="entry name" value="LUD_dom"/>
    <property type="match status" value="1"/>
</dbReference>
<reference evidence="2 3" key="1">
    <citation type="submission" date="2018-11" db="EMBL/GenBank/DDBJ databases">
        <title>Multidrug-resistant genes are associated with an 42-kb island TGI1 carrying a complex class 1 integron in a Trueperella pyogenes.</title>
        <authorList>
            <person name="Dong W."/>
        </authorList>
    </citation>
    <scope>NUCLEOTIDE SEQUENCE [LARGE SCALE GENOMIC DNA]</scope>
    <source>
        <strain evidence="2 3">TP4</strain>
    </source>
</reference>
<proteinExistence type="predicted"/>
<dbReference type="RefSeq" id="WP_039661816.1">
    <property type="nucleotide sequence ID" value="NZ_CP012649.1"/>
</dbReference>
<gene>
    <name evidence="2" type="ORF">EBQ10_05475</name>
</gene>
<evidence type="ECO:0000313" key="2">
    <source>
        <dbReference type="EMBL" id="AZR06796.1"/>
    </source>
</evidence>
<dbReference type="InterPro" id="IPR003741">
    <property type="entry name" value="LUD_dom"/>
</dbReference>
<name>A0A380M9V5_9ACTO</name>
<dbReference type="EMBL" id="CP033905">
    <property type="protein sequence ID" value="AZR06796.1"/>
    <property type="molecule type" value="Genomic_DNA"/>
</dbReference>
<evidence type="ECO:0000259" key="1">
    <source>
        <dbReference type="Pfam" id="PF02589"/>
    </source>
</evidence>
<dbReference type="Proteomes" id="UP000275951">
    <property type="component" value="Chromosome"/>
</dbReference>
<dbReference type="SUPFAM" id="SSF100950">
    <property type="entry name" value="NagB/RpiA/CoA transferase-like"/>
    <property type="match status" value="1"/>
</dbReference>
<dbReference type="PANTHER" id="PTHR43682:SF1">
    <property type="entry name" value="LACTATE UTILIZATION PROTEIN C"/>
    <property type="match status" value="1"/>
</dbReference>
<dbReference type="Gene3D" id="3.40.50.10420">
    <property type="entry name" value="NagB/RpiA/CoA transferase-like"/>
    <property type="match status" value="1"/>
</dbReference>
<accession>A0A380M9V5</accession>
<dbReference type="OrthoDB" id="9794187at2"/>